<name>A0A2A2GNJ2_9RHOB</name>
<dbReference type="EMBL" id="NSJZ01000001">
    <property type="protein sequence ID" value="PAU99071.1"/>
    <property type="molecule type" value="Genomic_DNA"/>
</dbReference>
<feature type="DNA-binding region" description="H-T-H motif" evidence="2">
    <location>
        <begin position="35"/>
        <end position="54"/>
    </location>
</feature>
<keyword evidence="5" id="KW-1185">Reference proteome</keyword>
<dbReference type="RefSeq" id="WP_095638790.1">
    <property type="nucleotide sequence ID" value="NZ_NSJZ01000001.1"/>
</dbReference>
<dbReference type="Proteomes" id="UP000218023">
    <property type="component" value="Unassembled WGS sequence"/>
</dbReference>
<reference evidence="4 5" key="1">
    <citation type="submission" date="2017-09" db="EMBL/GenBank/DDBJ databases">
        <title>Paracoccus alkalisoli sp. nov., isolated from saline alkaline soil.</title>
        <authorList>
            <person name="Dong X."/>
            <person name="Zhang G."/>
        </authorList>
    </citation>
    <scope>NUCLEOTIDE SEQUENCE [LARGE SCALE GENOMIC DNA]</scope>
    <source>
        <strain evidence="4 5">WN007</strain>
    </source>
</reference>
<evidence type="ECO:0000313" key="4">
    <source>
        <dbReference type="EMBL" id="PAU99071.1"/>
    </source>
</evidence>
<dbReference type="Pfam" id="PF00440">
    <property type="entry name" value="TetR_N"/>
    <property type="match status" value="1"/>
</dbReference>
<comment type="caution">
    <text evidence="4">The sequence shown here is derived from an EMBL/GenBank/DDBJ whole genome shotgun (WGS) entry which is preliminary data.</text>
</comment>
<dbReference type="PROSITE" id="PS50977">
    <property type="entry name" value="HTH_TETR_2"/>
    <property type="match status" value="1"/>
</dbReference>
<accession>A0A2A2GNJ2</accession>
<evidence type="ECO:0000259" key="3">
    <source>
        <dbReference type="PROSITE" id="PS50977"/>
    </source>
</evidence>
<sequence>MTSPSARRLKERGSRDLWLDAAYQALIEGGVDSVRIQVLSDRLNLSRTSFYWFFESREELLEALLDRWEQTNTRGFVAAAEAYAETPAEAALNLLACFIVGQQFDAGFEFAVRSWALQSDDTMERVRRADETRMEALRVMLRGFGFDEIDADVRARTIYLVQIGYISMQTRETVATRLARVAAYVRIYTGTEATPSEMARFLAPFGYRLGDDGQPAPVKRGTG</sequence>
<protein>
    <submittedName>
        <fullName evidence="4">TetR family transcriptional regulator</fullName>
    </submittedName>
</protein>
<dbReference type="GO" id="GO:0003677">
    <property type="term" value="F:DNA binding"/>
    <property type="evidence" value="ECO:0007669"/>
    <property type="project" value="UniProtKB-UniRule"/>
</dbReference>
<dbReference type="OrthoDB" id="3218408at2"/>
<feature type="domain" description="HTH tetR-type" evidence="3">
    <location>
        <begin position="12"/>
        <end position="72"/>
    </location>
</feature>
<dbReference type="Gene3D" id="1.10.357.10">
    <property type="entry name" value="Tetracycline Repressor, domain 2"/>
    <property type="match status" value="1"/>
</dbReference>
<dbReference type="AlphaFoldDB" id="A0A2A2GNJ2"/>
<keyword evidence="1 2" id="KW-0238">DNA-binding</keyword>
<organism evidence="4 5">
    <name type="scientific">Paracoccus salipaludis</name>
    <dbReference type="NCBI Taxonomy" id="2032623"/>
    <lineage>
        <taxon>Bacteria</taxon>
        <taxon>Pseudomonadati</taxon>
        <taxon>Pseudomonadota</taxon>
        <taxon>Alphaproteobacteria</taxon>
        <taxon>Rhodobacterales</taxon>
        <taxon>Paracoccaceae</taxon>
        <taxon>Paracoccus</taxon>
    </lineage>
</organism>
<evidence type="ECO:0000313" key="5">
    <source>
        <dbReference type="Proteomes" id="UP000218023"/>
    </source>
</evidence>
<evidence type="ECO:0000256" key="2">
    <source>
        <dbReference type="PROSITE-ProRule" id="PRU00335"/>
    </source>
</evidence>
<proteinExistence type="predicted"/>
<gene>
    <name evidence="4" type="ORF">CK240_01820</name>
</gene>
<dbReference type="SUPFAM" id="SSF46689">
    <property type="entry name" value="Homeodomain-like"/>
    <property type="match status" value="1"/>
</dbReference>
<dbReference type="InterPro" id="IPR009057">
    <property type="entry name" value="Homeodomain-like_sf"/>
</dbReference>
<evidence type="ECO:0000256" key="1">
    <source>
        <dbReference type="ARBA" id="ARBA00023125"/>
    </source>
</evidence>
<dbReference type="InterPro" id="IPR001647">
    <property type="entry name" value="HTH_TetR"/>
</dbReference>